<protein>
    <submittedName>
        <fullName evidence="2">Uncharacterized protein</fullName>
    </submittedName>
</protein>
<reference evidence="3" key="1">
    <citation type="journal article" date="2021" name="BMC Genomics">
        <title>Chromosome-level genome assembly and manually-curated proteome of model necrotroph Parastagonospora nodorum Sn15 reveals a genome-wide trove of candidate effector homologs, and redundancy of virulence-related functions within an accessory chromosome.</title>
        <authorList>
            <person name="Bertazzoni S."/>
            <person name="Jones D.A.B."/>
            <person name="Phan H.T."/>
            <person name="Tan K.-C."/>
            <person name="Hane J.K."/>
        </authorList>
    </citation>
    <scope>NUCLEOTIDE SEQUENCE [LARGE SCALE GENOMIC DNA]</scope>
    <source>
        <strain evidence="3">SN15 / ATCC MYA-4574 / FGSC 10173)</strain>
    </source>
</reference>
<gene>
    <name evidence="2" type="ORF">JI435_415010</name>
</gene>
<evidence type="ECO:0000313" key="3">
    <source>
        <dbReference type="Proteomes" id="UP000663193"/>
    </source>
</evidence>
<accession>A0A7U2FC82</accession>
<dbReference type="EMBL" id="CP069032">
    <property type="protein sequence ID" value="QRD00326.1"/>
    <property type="molecule type" value="Genomic_DNA"/>
</dbReference>
<organism evidence="2 3">
    <name type="scientific">Phaeosphaeria nodorum (strain SN15 / ATCC MYA-4574 / FGSC 10173)</name>
    <name type="common">Glume blotch fungus</name>
    <name type="synonym">Parastagonospora nodorum</name>
    <dbReference type="NCBI Taxonomy" id="321614"/>
    <lineage>
        <taxon>Eukaryota</taxon>
        <taxon>Fungi</taxon>
        <taxon>Dikarya</taxon>
        <taxon>Ascomycota</taxon>
        <taxon>Pezizomycotina</taxon>
        <taxon>Dothideomycetes</taxon>
        <taxon>Pleosporomycetidae</taxon>
        <taxon>Pleosporales</taxon>
        <taxon>Pleosporineae</taxon>
        <taxon>Phaeosphaeriaceae</taxon>
        <taxon>Parastagonospora</taxon>
    </lineage>
</organism>
<keyword evidence="3" id="KW-1185">Reference proteome</keyword>
<dbReference type="VEuPathDB" id="FungiDB:JI435_415010"/>
<feature type="region of interest" description="Disordered" evidence="1">
    <location>
        <begin position="24"/>
        <end position="63"/>
    </location>
</feature>
<feature type="compositionally biased region" description="Basic and acidic residues" evidence="1">
    <location>
        <begin position="45"/>
        <end position="55"/>
    </location>
</feature>
<proteinExistence type="predicted"/>
<name>A0A7U2FC82_PHANO</name>
<dbReference type="AlphaFoldDB" id="A0A7U2FC82"/>
<dbReference type="Proteomes" id="UP000663193">
    <property type="component" value="Chromosome 10"/>
</dbReference>
<evidence type="ECO:0000256" key="1">
    <source>
        <dbReference type="SAM" id="MobiDB-lite"/>
    </source>
</evidence>
<sequence>MTFQIKRQTPSLCQKCPDVRRRIPTRTNNEKYLPFSNRDGEGEEDLRLKTLDKVKNPPQKRKW</sequence>
<evidence type="ECO:0000313" key="2">
    <source>
        <dbReference type="EMBL" id="QRD00326.1"/>
    </source>
</evidence>